<evidence type="ECO:0000313" key="3">
    <source>
        <dbReference type="Proteomes" id="UP000542111"/>
    </source>
</evidence>
<feature type="domain" description="Dermonecrotic toxin N-terminal" evidence="1">
    <location>
        <begin position="371"/>
        <end position="618"/>
    </location>
</feature>
<gene>
    <name evidence="2" type="ORF">HBO33_16420</name>
</gene>
<dbReference type="RefSeq" id="WP_169898135.1">
    <property type="nucleotide sequence ID" value="NZ_JAAQYP010000025.1"/>
</dbReference>
<comment type="caution">
    <text evidence="2">The sequence shown here is derived from an EMBL/GenBank/DDBJ whole genome shotgun (WGS) entry which is preliminary data.</text>
</comment>
<evidence type="ECO:0000313" key="2">
    <source>
        <dbReference type="EMBL" id="NNA96757.1"/>
    </source>
</evidence>
<dbReference type="InterPro" id="IPR046673">
    <property type="entry name" value="ToxA_N"/>
</dbReference>
<dbReference type="EMBL" id="JAAQYP010000025">
    <property type="protein sequence ID" value="NNA96757.1"/>
    <property type="molecule type" value="Genomic_DNA"/>
</dbReference>
<evidence type="ECO:0000259" key="1">
    <source>
        <dbReference type="Pfam" id="PF20178"/>
    </source>
</evidence>
<dbReference type="Proteomes" id="UP000542111">
    <property type="component" value="Unassembled WGS sequence"/>
</dbReference>
<proteinExistence type="predicted"/>
<reference evidence="2 3" key="1">
    <citation type="journal article" date="2020" name="Front. Microbiol.">
        <title>Genetic Organization of the aprX-lipA2 Operon Affects the Proteolytic Potential of Pseudomonas Species in Milk.</title>
        <authorList>
            <person name="Maier C."/>
            <person name="Huptas C."/>
            <person name="von Neubeck M."/>
            <person name="Scherer S."/>
            <person name="Wenning M."/>
            <person name="Lucking G."/>
        </authorList>
    </citation>
    <scope>NUCLEOTIDE SEQUENCE [LARGE SCALE GENOMIC DNA]</scope>
    <source>
        <strain evidence="2 3">G4779</strain>
    </source>
</reference>
<accession>A0A7Y1MRK7</accession>
<protein>
    <recommendedName>
        <fullName evidence="1">Dermonecrotic toxin N-terminal domain-containing protein</fullName>
    </recommendedName>
</protein>
<sequence>MQAPNASSIAQAVSARFADRPALETVIRQQLAQAISDRYPSLILDLSRTRLARPQRRSWLLQPLMPVVYDALARGVALDLNDIDGSPWYLSDEPPKRLKLPGLTREKLDMQVIATLIDELPQTLPIALQNALAAYWDTGNWHWLAEMLADTLRVGALRQAGLDEQARQTVEQLVATPEREARIARHGQGAVFAYGLEVTLKSGQRSASLLGPELVLIRAVNGKAPVLLCSPRGGLEVFASIDALIQAFGQRLAEQYQVDDILVQRYEPDGDIFEHQAAMLLNRQLEDLGNLRLPTGQPFSAWLALYGDITDPGRFFLETPLAAPQALDLLRPHLPAWLQQASTDDRAAYRRYLLALASLQRRHAGHKALPEIDDLRSFTVKRLLQALQHDAVAFDTLAPMPPSVAALHPDDLQLTFAVTAGYPGTAGIIRHERMSLTDLAIDNLSSRPSGSVVLANRHGLPLPAWLTADYLMGAGGLIERVDIGQHYPRLLETCLLADNAEARQREALFADQQAVQLPLLALELCLKQQSGLSRQGARMVAALMAHDASDQRVDERQVVIRHLALLRVPGAQPDCVSAMYLIEAQDAGAGPHLLYRPLYAEALCEFASRAALLEAIAQPGDLQDSVLAWLDDRARPIYAHGGFREPHYLRFGQGDEFAPLDKPAPASLASDGINDELQQCLVTGRLMPYLFSDHARALVEQANRESVSNSESRWQVLLEGSSLLFGNLLLPLLRGPAMLTGWLLGLMASLGQDIPALAAEDQQQRELAAVDLLLNLSLLLLEAAPLVTASPPALAAGLREQALPAPMAPRVAERWPAPPPPGIREGAVTLPGVLPAPDKTALDFSFSRTRQRLTPTQRTRLGRFKANRPTPLPQQVLNGPRRGLYLVDGTWHALAHGEWLQLVLEPEGDIRVVAPTDATDLGPYLHSDANGVWSIDMRLRLRGGMPLKRIAAERQRQAQRIRELKLSFEQFVQGQVARQNRIEVFFAVMTKSAEDSRFSEAQLADSRQQFDSALLEQTQEYQQQLDSLKERSELGIALPPHSVASLLENMVNNTRKHVVISEKDRAALYRNNRRFTAKGAALAEAVLSDFAAYQQFIYAMIAINERSIHWIELRDRYLDQLFAMGNAGSEYYRRLTWERPQEISALAIKDLLMRNYELMTHKHPAHPLVAVLIDILEPLQEHLRTHSDLNELELKTEERISVLESLVEHYGRGLDSLQGLGIVNADELEGEYLAKLIKLVEGLYQDAAQQLASEIKPVAQPPRRASRRNPAAAGKPLKKVIRTPKKGTFIGEVKPVGNVETVEVRSQVNNELLGLYSQRGEQWIEYKEAPPPRSPAASRALNLVKGEARKLLAMLEEHLKRGEQYKKISRHPEEVQEVLQYESTRYDKLATELHQAIQAQPVEARTLADQTLENDMRQAAARLSERGLALRIQLCLELPPTHGNLEYLIEQKHANMALLGERIQLSGERRDFVQEYAVNDPHGYPLWYAHFHYPAADTPKEQYTAAHLKTREQRRVSYYSQLARAQSPQAVVDVHRGLIGKALAERWFLPLAT</sequence>
<name>A0A7Y1MRK7_9PSED</name>
<dbReference type="Pfam" id="PF20178">
    <property type="entry name" value="ToxA_N"/>
    <property type="match status" value="1"/>
</dbReference>
<organism evidence="2 3">
    <name type="scientific">Pseudomonas gessardii</name>
    <dbReference type="NCBI Taxonomy" id="78544"/>
    <lineage>
        <taxon>Bacteria</taxon>
        <taxon>Pseudomonadati</taxon>
        <taxon>Pseudomonadota</taxon>
        <taxon>Gammaproteobacteria</taxon>
        <taxon>Pseudomonadales</taxon>
        <taxon>Pseudomonadaceae</taxon>
        <taxon>Pseudomonas</taxon>
    </lineage>
</organism>